<dbReference type="SUPFAM" id="SSF56784">
    <property type="entry name" value="HAD-like"/>
    <property type="match status" value="1"/>
</dbReference>
<dbReference type="CDD" id="cd07516">
    <property type="entry name" value="HAD_Pase"/>
    <property type="match status" value="1"/>
</dbReference>
<protein>
    <recommendedName>
        <fullName evidence="3">HAD-like protein</fullName>
    </recommendedName>
</protein>
<dbReference type="Proteomes" id="UP000193920">
    <property type="component" value="Unassembled WGS sequence"/>
</dbReference>
<dbReference type="GO" id="GO:0005829">
    <property type="term" value="C:cytosol"/>
    <property type="evidence" value="ECO:0007669"/>
    <property type="project" value="TreeGrafter"/>
</dbReference>
<dbReference type="PROSITE" id="PS01229">
    <property type="entry name" value="COF_2"/>
    <property type="match status" value="1"/>
</dbReference>
<sequence length="284" mass="32350">MSTELPDPSKIKLITTDLDGTLINPQGDISQNTRTIIKKILKKYPDLHFVIATGRARPATADVREKLGITERPNTESLLLNGCIIYDYKGNIIWQNTLPTEFVLQFHNLLKNYPKEDYFYSSEDDAIMFNEEWARRSRENYHENTIVVDKEEHIKKVASGETKINKLCFIVTDSEDNKKIKEQLIEMSKAYNLEYAYSTSFFLEFMPPQTNKGTGLTHLIQSLNISKDEVLAFGDAGNDVDLLKNAGWPVAMANGTKELKAVSRIETKSNEEDGVAYLLEKIFL</sequence>
<dbReference type="PANTHER" id="PTHR10000">
    <property type="entry name" value="PHOSPHOSERINE PHOSPHATASE"/>
    <property type="match status" value="1"/>
</dbReference>
<accession>A0A1Y2EX20</accession>
<keyword evidence="2" id="KW-1185">Reference proteome</keyword>
<dbReference type="EMBL" id="MCOG01000023">
    <property type="protein sequence ID" value="ORY76151.1"/>
    <property type="molecule type" value="Genomic_DNA"/>
</dbReference>
<dbReference type="InterPro" id="IPR036412">
    <property type="entry name" value="HAD-like_sf"/>
</dbReference>
<dbReference type="SFLD" id="SFLDG01140">
    <property type="entry name" value="C2.B:_Phosphomannomutase_and_P"/>
    <property type="match status" value="1"/>
</dbReference>
<dbReference type="InterPro" id="IPR023214">
    <property type="entry name" value="HAD_sf"/>
</dbReference>
<dbReference type="NCBIfam" id="TIGR00099">
    <property type="entry name" value="Cof-subfamily"/>
    <property type="match status" value="1"/>
</dbReference>
<reference evidence="1 2" key="1">
    <citation type="submission" date="2016-08" db="EMBL/GenBank/DDBJ databases">
        <title>A Parts List for Fungal Cellulosomes Revealed by Comparative Genomics.</title>
        <authorList>
            <consortium name="DOE Joint Genome Institute"/>
            <person name="Haitjema C.H."/>
            <person name="Gilmore S.P."/>
            <person name="Henske J.K."/>
            <person name="Solomon K.V."/>
            <person name="De Groot R."/>
            <person name="Kuo A."/>
            <person name="Mondo S.J."/>
            <person name="Salamov A.A."/>
            <person name="Labutti K."/>
            <person name="Zhao Z."/>
            <person name="Chiniquy J."/>
            <person name="Barry K."/>
            <person name="Brewer H.M."/>
            <person name="Purvine S.O."/>
            <person name="Wright A.T."/>
            <person name="Boxma B."/>
            <person name="Van Alen T."/>
            <person name="Hackstein J.H."/>
            <person name="Baker S.E."/>
            <person name="Grigoriev I.V."/>
            <person name="O'Malley M.A."/>
        </authorList>
    </citation>
    <scope>NUCLEOTIDE SEQUENCE [LARGE SCALE GENOMIC DNA]</scope>
    <source>
        <strain evidence="1 2">G1</strain>
    </source>
</reference>
<evidence type="ECO:0000313" key="2">
    <source>
        <dbReference type="Proteomes" id="UP000193920"/>
    </source>
</evidence>
<organism evidence="1 2">
    <name type="scientific">Neocallimastix californiae</name>
    <dbReference type="NCBI Taxonomy" id="1754190"/>
    <lineage>
        <taxon>Eukaryota</taxon>
        <taxon>Fungi</taxon>
        <taxon>Fungi incertae sedis</taxon>
        <taxon>Chytridiomycota</taxon>
        <taxon>Chytridiomycota incertae sedis</taxon>
        <taxon>Neocallimastigomycetes</taxon>
        <taxon>Neocallimastigales</taxon>
        <taxon>Neocallimastigaceae</taxon>
        <taxon>Neocallimastix</taxon>
    </lineage>
</organism>
<dbReference type="Pfam" id="PF08282">
    <property type="entry name" value="Hydrolase_3"/>
    <property type="match status" value="1"/>
</dbReference>
<dbReference type="STRING" id="1754190.A0A1Y2EX20"/>
<gene>
    <name evidence="1" type="ORF">LY90DRAFT_698838</name>
</gene>
<dbReference type="Gene3D" id="3.40.50.1000">
    <property type="entry name" value="HAD superfamily/HAD-like"/>
    <property type="match status" value="1"/>
</dbReference>
<evidence type="ECO:0000313" key="1">
    <source>
        <dbReference type="EMBL" id="ORY76151.1"/>
    </source>
</evidence>
<evidence type="ECO:0008006" key="3">
    <source>
        <dbReference type="Google" id="ProtNLM"/>
    </source>
</evidence>
<dbReference type="Gene3D" id="3.30.1240.10">
    <property type="match status" value="1"/>
</dbReference>
<name>A0A1Y2EX20_9FUNG</name>
<comment type="caution">
    <text evidence="1">The sequence shown here is derived from an EMBL/GenBank/DDBJ whole genome shotgun (WGS) entry which is preliminary data.</text>
</comment>
<dbReference type="PANTHER" id="PTHR10000:SF8">
    <property type="entry name" value="HAD SUPERFAMILY HYDROLASE-LIKE, TYPE 3"/>
    <property type="match status" value="1"/>
</dbReference>
<proteinExistence type="predicted"/>
<dbReference type="NCBIfam" id="TIGR01484">
    <property type="entry name" value="HAD-SF-IIB"/>
    <property type="match status" value="1"/>
</dbReference>
<dbReference type="GO" id="GO:0016791">
    <property type="term" value="F:phosphatase activity"/>
    <property type="evidence" value="ECO:0007669"/>
    <property type="project" value="UniProtKB-ARBA"/>
</dbReference>
<dbReference type="InterPro" id="IPR000150">
    <property type="entry name" value="Cof"/>
</dbReference>
<dbReference type="OrthoDB" id="27226at2759"/>
<dbReference type="AlphaFoldDB" id="A0A1Y2EX20"/>
<dbReference type="GO" id="GO:0000287">
    <property type="term" value="F:magnesium ion binding"/>
    <property type="evidence" value="ECO:0007669"/>
    <property type="project" value="TreeGrafter"/>
</dbReference>
<dbReference type="InterPro" id="IPR006379">
    <property type="entry name" value="HAD-SF_hydro_IIB"/>
</dbReference>
<dbReference type="SFLD" id="SFLDS00003">
    <property type="entry name" value="Haloacid_Dehalogenase"/>
    <property type="match status" value="1"/>
</dbReference>